<keyword evidence="2" id="KW-1003">Cell membrane</keyword>
<evidence type="ECO:0000256" key="3">
    <source>
        <dbReference type="ARBA" id="ARBA00022692"/>
    </source>
</evidence>
<dbReference type="PANTHER" id="PTHR30086">
    <property type="entry name" value="ARGININE EXPORTER PROTEIN ARGO"/>
    <property type="match status" value="1"/>
</dbReference>
<evidence type="ECO:0000313" key="8">
    <source>
        <dbReference type="Proteomes" id="UP000562027"/>
    </source>
</evidence>
<evidence type="ECO:0000256" key="4">
    <source>
        <dbReference type="ARBA" id="ARBA00022989"/>
    </source>
</evidence>
<organism evidence="7 8">
    <name type="scientific">Roseateles oligotrophus</name>
    <dbReference type="NCBI Taxonomy" id="1769250"/>
    <lineage>
        <taxon>Bacteria</taxon>
        <taxon>Pseudomonadati</taxon>
        <taxon>Pseudomonadota</taxon>
        <taxon>Betaproteobacteria</taxon>
        <taxon>Burkholderiales</taxon>
        <taxon>Sphaerotilaceae</taxon>
        <taxon>Roseateles</taxon>
    </lineage>
</organism>
<comment type="subcellular location">
    <subcellularLocation>
        <location evidence="1">Cell membrane</location>
        <topology evidence="1">Multi-pass membrane protein</topology>
    </subcellularLocation>
</comment>
<dbReference type="GO" id="GO:0033228">
    <property type="term" value="P:cysteine export across plasma membrane"/>
    <property type="evidence" value="ECO:0007669"/>
    <property type="project" value="TreeGrafter"/>
</dbReference>
<name>A0A840LCS9_9BURK</name>
<dbReference type="PANTHER" id="PTHR30086:SF20">
    <property type="entry name" value="ARGININE EXPORTER PROTEIN ARGO-RELATED"/>
    <property type="match status" value="1"/>
</dbReference>
<keyword evidence="4 6" id="KW-1133">Transmembrane helix</keyword>
<feature type="transmembrane region" description="Helical" evidence="6">
    <location>
        <begin position="44"/>
        <end position="65"/>
    </location>
</feature>
<dbReference type="Proteomes" id="UP000562027">
    <property type="component" value="Unassembled WGS sequence"/>
</dbReference>
<keyword evidence="8" id="KW-1185">Reference proteome</keyword>
<keyword evidence="5 6" id="KW-0472">Membrane</keyword>
<comment type="caution">
    <text evidence="7">The sequence shown here is derived from an EMBL/GenBank/DDBJ whole genome shotgun (WGS) entry which is preliminary data.</text>
</comment>
<dbReference type="GO" id="GO:0005886">
    <property type="term" value="C:plasma membrane"/>
    <property type="evidence" value="ECO:0007669"/>
    <property type="project" value="UniProtKB-SubCell"/>
</dbReference>
<dbReference type="InterPro" id="IPR001123">
    <property type="entry name" value="LeuE-type"/>
</dbReference>
<dbReference type="GO" id="GO:0015171">
    <property type="term" value="F:amino acid transmembrane transporter activity"/>
    <property type="evidence" value="ECO:0007669"/>
    <property type="project" value="TreeGrafter"/>
</dbReference>
<dbReference type="EMBL" id="JACHLP010000003">
    <property type="protein sequence ID" value="MBB4843127.1"/>
    <property type="molecule type" value="Genomic_DNA"/>
</dbReference>
<sequence>MEMHTLIAAVAFATVTSVTPGPNNMMLLASGVNYGFRATVPHMLGISAGFLLLLLAAGLGLGALLQRWPELHLGLKILGADYMVWLAWKLWRADAAPDPQSAAPAKAASGPLGFWGAAAFQWVNPKAWMMALGAIAGFVGPQGAWSALWLLALVCAAVNLPCVSIWAYAGARLSRWLARPDRRKAFNTVMALALLLTIWPMLQT</sequence>
<gene>
    <name evidence="7" type="ORF">HNP55_001646</name>
</gene>
<feature type="transmembrane region" description="Helical" evidence="6">
    <location>
        <begin position="151"/>
        <end position="173"/>
    </location>
</feature>
<accession>A0A840LCS9</accession>
<dbReference type="AlphaFoldDB" id="A0A840LCS9"/>
<dbReference type="Pfam" id="PF01810">
    <property type="entry name" value="LysE"/>
    <property type="match status" value="1"/>
</dbReference>
<evidence type="ECO:0000256" key="6">
    <source>
        <dbReference type="SAM" id="Phobius"/>
    </source>
</evidence>
<evidence type="ECO:0000256" key="5">
    <source>
        <dbReference type="ARBA" id="ARBA00023136"/>
    </source>
</evidence>
<proteinExistence type="predicted"/>
<protein>
    <submittedName>
        <fullName evidence="7">Threonine/homoserine/homoserine lactone efflux protein</fullName>
    </submittedName>
</protein>
<keyword evidence="3 6" id="KW-0812">Transmembrane</keyword>
<feature type="transmembrane region" description="Helical" evidence="6">
    <location>
        <begin position="185"/>
        <end position="202"/>
    </location>
</feature>
<reference evidence="7 8" key="1">
    <citation type="submission" date="2020-08" db="EMBL/GenBank/DDBJ databases">
        <title>Functional genomics of gut bacteria from endangered species of beetles.</title>
        <authorList>
            <person name="Carlos-Shanley C."/>
        </authorList>
    </citation>
    <scope>NUCLEOTIDE SEQUENCE [LARGE SCALE GENOMIC DNA]</scope>
    <source>
        <strain evidence="7 8">S00239</strain>
    </source>
</reference>
<dbReference type="RefSeq" id="WP_184298114.1">
    <property type="nucleotide sequence ID" value="NZ_JACHLP010000003.1"/>
</dbReference>
<evidence type="ECO:0000313" key="7">
    <source>
        <dbReference type="EMBL" id="MBB4843127.1"/>
    </source>
</evidence>
<evidence type="ECO:0000256" key="1">
    <source>
        <dbReference type="ARBA" id="ARBA00004651"/>
    </source>
</evidence>
<evidence type="ECO:0000256" key="2">
    <source>
        <dbReference type="ARBA" id="ARBA00022475"/>
    </source>
</evidence>